<dbReference type="Proteomes" id="UP000269396">
    <property type="component" value="Unassembled WGS sequence"/>
</dbReference>
<reference evidence="1 2" key="1">
    <citation type="submission" date="2018-11" db="EMBL/GenBank/DDBJ databases">
        <authorList>
            <consortium name="Pathogen Informatics"/>
        </authorList>
    </citation>
    <scope>NUCLEOTIDE SEQUENCE [LARGE SCALE GENOMIC DNA]</scope>
    <source>
        <strain>Denwood</strain>
        <strain evidence="2">Zambia</strain>
    </source>
</reference>
<dbReference type="AlphaFoldDB" id="A0A183NW92"/>
<dbReference type="EMBL" id="UZAL01027559">
    <property type="protein sequence ID" value="VDP33636.1"/>
    <property type="molecule type" value="Genomic_DNA"/>
</dbReference>
<proteinExistence type="predicted"/>
<evidence type="ECO:0000313" key="2">
    <source>
        <dbReference type="Proteomes" id="UP000269396"/>
    </source>
</evidence>
<sequence length="91" mass="10586">MLQITNVDDLCPNDWRPTRVRREWCDKLAHVEVTPRGQHLTWTTSLTYQGTIDALKTVQHRGRYYRNILGKVDTSESKTTAAWASSWHTTN</sequence>
<evidence type="ECO:0000313" key="1">
    <source>
        <dbReference type="EMBL" id="VDP33636.1"/>
    </source>
</evidence>
<name>A0A183NW92_9TREM</name>
<accession>A0A183NW92</accession>
<protein>
    <submittedName>
        <fullName evidence="1">Uncharacterized protein</fullName>
    </submittedName>
</protein>
<keyword evidence="2" id="KW-1185">Reference proteome</keyword>
<gene>
    <name evidence="1" type="ORF">SMTD_LOCUS6378</name>
</gene>
<organism evidence="1 2">
    <name type="scientific">Schistosoma mattheei</name>
    <dbReference type="NCBI Taxonomy" id="31246"/>
    <lineage>
        <taxon>Eukaryota</taxon>
        <taxon>Metazoa</taxon>
        <taxon>Spiralia</taxon>
        <taxon>Lophotrochozoa</taxon>
        <taxon>Platyhelminthes</taxon>
        <taxon>Trematoda</taxon>
        <taxon>Digenea</taxon>
        <taxon>Strigeidida</taxon>
        <taxon>Schistosomatoidea</taxon>
        <taxon>Schistosomatidae</taxon>
        <taxon>Schistosoma</taxon>
    </lineage>
</organism>